<keyword evidence="3" id="KW-1185">Reference proteome</keyword>
<feature type="compositionally biased region" description="Basic and acidic residues" evidence="1">
    <location>
        <begin position="106"/>
        <end position="116"/>
    </location>
</feature>
<evidence type="ECO:0000256" key="1">
    <source>
        <dbReference type="SAM" id="MobiDB-lite"/>
    </source>
</evidence>
<protein>
    <submittedName>
        <fullName evidence="2">Phage terminase small subunit</fullName>
    </submittedName>
</protein>
<evidence type="ECO:0000313" key="2">
    <source>
        <dbReference type="EMBL" id="SFE36814.1"/>
    </source>
</evidence>
<dbReference type="EMBL" id="FONH01000002">
    <property type="protein sequence ID" value="SFE36814.1"/>
    <property type="molecule type" value="Genomic_DNA"/>
</dbReference>
<sequence length="140" mass="14787">MPRGGPRPGAGRKPLSEAEKARARAGRAAKRRPGASKGKAPTRTSVKPKKAAPPARSARPAVEAGETPPEQLDPLSYMLKVMNNPRATPERRDRMAVAAAPFVHGKVAEKGKKDQRQAGAQVASQGKFSSAAPPRSPRVN</sequence>
<dbReference type="AlphaFoldDB" id="A0A1I1ZY91"/>
<organism evidence="2 3">
    <name type="scientific">Dyella marensis</name>
    <dbReference type="NCBI Taxonomy" id="500610"/>
    <lineage>
        <taxon>Bacteria</taxon>
        <taxon>Pseudomonadati</taxon>
        <taxon>Pseudomonadota</taxon>
        <taxon>Gammaproteobacteria</taxon>
        <taxon>Lysobacterales</taxon>
        <taxon>Rhodanobacteraceae</taxon>
        <taxon>Dyella</taxon>
    </lineage>
</organism>
<name>A0A1I1ZY91_9GAMM</name>
<reference evidence="3" key="1">
    <citation type="submission" date="2016-10" db="EMBL/GenBank/DDBJ databases">
        <authorList>
            <person name="Varghese N."/>
            <person name="Submissions S."/>
        </authorList>
    </citation>
    <scope>NUCLEOTIDE SEQUENCE [LARGE SCALE GENOMIC DNA]</scope>
    <source>
        <strain evidence="3">UNC178MFTsu3.1</strain>
    </source>
</reference>
<feature type="compositionally biased region" description="Low complexity" evidence="1">
    <location>
        <begin position="52"/>
        <end position="62"/>
    </location>
</feature>
<feature type="compositionally biased region" description="Basic residues" evidence="1">
    <location>
        <begin position="23"/>
        <end position="34"/>
    </location>
</feature>
<feature type="compositionally biased region" description="Low complexity" evidence="1">
    <location>
        <begin position="1"/>
        <end position="13"/>
    </location>
</feature>
<proteinExistence type="predicted"/>
<evidence type="ECO:0000313" key="3">
    <source>
        <dbReference type="Proteomes" id="UP000199477"/>
    </source>
</evidence>
<dbReference type="Proteomes" id="UP000199477">
    <property type="component" value="Unassembled WGS sequence"/>
</dbReference>
<dbReference type="STRING" id="500610.SAMN02799615_00860"/>
<accession>A0A1I1ZY91</accession>
<gene>
    <name evidence="2" type="ORF">SAMN02799615_00860</name>
</gene>
<feature type="region of interest" description="Disordered" evidence="1">
    <location>
        <begin position="1"/>
        <end position="140"/>
    </location>
</feature>